<dbReference type="EMBL" id="CAJVPQ010001170">
    <property type="protein sequence ID" value="CAG8536335.1"/>
    <property type="molecule type" value="Genomic_DNA"/>
</dbReference>
<protein>
    <submittedName>
        <fullName evidence="1">4380_t:CDS:1</fullName>
    </submittedName>
</protein>
<evidence type="ECO:0000313" key="2">
    <source>
        <dbReference type="Proteomes" id="UP000789570"/>
    </source>
</evidence>
<comment type="caution">
    <text evidence="1">The sequence shown here is derived from an EMBL/GenBank/DDBJ whole genome shotgun (WGS) entry which is preliminary data.</text>
</comment>
<proteinExistence type="predicted"/>
<organism evidence="1 2">
    <name type="scientific">Funneliformis caledonium</name>
    <dbReference type="NCBI Taxonomy" id="1117310"/>
    <lineage>
        <taxon>Eukaryota</taxon>
        <taxon>Fungi</taxon>
        <taxon>Fungi incertae sedis</taxon>
        <taxon>Mucoromycota</taxon>
        <taxon>Glomeromycotina</taxon>
        <taxon>Glomeromycetes</taxon>
        <taxon>Glomerales</taxon>
        <taxon>Glomeraceae</taxon>
        <taxon>Funneliformis</taxon>
    </lineage>
</organism>
<reference evidence="1" key="1">
    <citation type="submission" date="2021-06" db="EMBL/GenBank/DDBJ databases">
        <authorList>
            <person name="Kallberg Y."/>
            <person name="Tangrot J."/>
            <person name="Rosling A."/>
        </authorList>
    </citation>
    <scope>NUCLEOTIDE SEQUENCE</scope>
    <source>
        <strain evidence="1">UK204</strain>
    </source>
</reference>
<dbReference type="Proteomes" id="UP000789570">
    <property type="component" value="Unassembled WGS sequence"/>
</dbReference>
<dbReference type="AlphaFoldDB" id="A0A9N9FHE1"/>
<sequence length="42" mass="4602">MPIFATAGDFCQSAQLTEIVLPNAHSKISVHKNAYGIFVLRL</sequence>
<name>A0A9N9FHE1_9GLOM</name>
<evidence type="ECO:0000313" key="1">
    <source>
        <dbReference type="EMBL" id="CAG8536335.1"/>
    </source>
</evidence>
<gene>
    <name evidence="1" type="ORF">FCALED_LOCUS5423</name>
</gene>
<accession>A0A9N9FHE1</accession>
<keyword evidence="2" id="KW-1185">Reference proteome</keyword>